<dbReference type="AlphaFoldDB" id="A0A2P5E0Z1"/>
<accession>A0A2P5E0Z1</accession>
<organism evidence="1 2">
    <name type="scientific">Parasponia andersonii</name>
    <name type="common">Sponia andersonii</name>
    <dbReference type="NCBI Taxonomy" id="3476"/>
    <lineage>
        <taxon>Eukaryota</taxon>
        <taxon>Viridiplantae</taxon>
        <taxon>Streptophyta</taxon>
        <taxon>Embryophyta</taxon>
        <taxon>Tracheophyta</taxon>
        <taxon>Spermatophyta</taxon>
        <taxon>Magnoliopsida</taxon>
        <taxon>eudicotyledons</taxon>
        <taxon>Gunneridae</taxon>
        <taxon>Pentapetalae</taxon>
        <taxon>rosids</taxon>
        <taxon>fabids</taxon>
        <taxon>Rosales</taxon>
        <taxon>Cannabaceae</taxon>
        <taxon>Parasponia</taxon>
    </lineage>
</organism>
<dbReference type="PANTHER" id="PTHR11439">
    <property type="entry name" value="GAG-POL-RELATED RETROTRANSPOSON"/>
    <property type="match status" value="1"/>
</dbReference>
<reference evidence="2" key="1">
    <citation type="submission" date="2016-06" db="EMBL/GenBank/DDBJ databases">
        <title>Parallel loss of symbiosis genes in relatives of nitrogen-fixing non-legume Parasponia.</title>
        <authorList>
            <person name="Van Velzen R."/>
            <person name="Holmer R."/>
            <person name="Bu F."/>
            <person name="Rutten L."/>
            <person name="Van Zeijl A."/>
            <person name="Liu W."/>
            <person name="Santuari L."/>
            <person name="Cao Q."/>
            <person name="Sharma T."/>
            <person name="Shen D."/>
            <person name="Roswanjaya Y."/>
            <person name="Wardhani T."/>
            <person name="Kalhor M.S."/>
            <person name="Jansen J."/>
            <person name="Van den Hoogen J."/>
            <person name="Gungor B."/>
            <person name="Hartog M."/>
            <person name="Hontelez J."/>
            <person name="Verver J."/>
            <person name="Yang W.-C."/>
            <person name="Schijlen E."/>
            <person name="Repin R."/>
            <person name="Schilthuizen M."/>
            <person name="Schranz E."/>
            <person name="Heidstra R."/>
            <person name="Miyata K."/>
            <person name="Fedorova E."/>
            <person name="Kohlen W."/>
            <person name="Bisseling T."/>
            <person name="Smit S."/>
            <person name="Geurts R."/>
        </authorList>
    </citation>
    <scope>NUCLEOTIDE SEQUENCE [LARGE SCALE GENOMIC DNA]</scope>
    <source>
        <strain evidence="2">cv. WU1-14</strain>
    </source>
</reference>
<name>A0A2P5E0Z1_PARAD</name>
<dbReference type="OrthoDB" id="3344688at2759"/>
<protein>
    <submittedName>
        <fullName evidence="1">Uncharacterized protein</fullName>
    </submittedName>
</protein>
<evidence type="ECO:0000313" key="1">
    <source>
        <dbReference type="EMBL" id="PON79215.1"/>
    </source>
</evidence>
<dbReference type="STRING" id="3476.A0A2P5E0Z1"/>
<proteinExistence type="predicted"/>
<dbReference type="Proteomes" id="UP000237105">
    <property type="component" value="Unassembled WGS sequence"/>
</dbReference>
<keyword evidence="2" id="KW-1185">Reference proteome</keyword>
<dbReference type="EMBL" id="JXTB01000005">
    <property type="protein sequence ID" value="PON79215.1"/>
    <property type="molecule type" value="Genomic_DNA"/>
</dbReference>
<sequence>MEMSRVPYASIVRSLIFAMICIKPDITQAVGAVSRYMVNTGGEHWNATKRTLKYIKGTSETTLCYGGSEFTVRGYIDSDFTEVVEDRSVDIKKIHTMENLADALTKPINTDKFQWYRSSYGVADIYVLSLLQSRFPYKTQLGGVLFTPDLVSKLEFTPQAPRFAK</sequence>
<gene>
    <name evidence="1" type="ORF">PanWU01x14_013310</name>
</gene>
<comment type="caution">
    <text evidence="1">The sequence shown here is derived from an EMBL/GenBank/DDBJ whole genome shotgun (WGS) entry which is preliminary data.</text>
</comment>
<evidence type="ECO:0000313" key="2">
    <source>
        <dbReference type="Proteomes" id="UP000237105"/>
    </source>
</evidence>
<dbReference type="PANTHER" id="PTHR11439:SF467">
    <property type="entry name" value="INTEGRASE CATALYTIC DOMAIN-CONTAINING PROTEIN"/>
    <property type="match status" value="1"/>
</dbReference>